<dbReference type="Proteomes" id="UP001217089">
    <property type="component" value="Unassembled WGS sequence"/>
</dbReference>
<evidence type="ECO:0000313" key="3">
    <source>
        <dbReference type="Proteomes" id="UP001217089"/>
    </source>
</evidence>
<evidence type="ECO:0008006" key="4">
    <source>
        <dbReference type="Google" id="ProtNLM"/>
    </source>
</evidence>
<evidence type="ECO:0000256" key="1">
    <source>
        <dbReference type="SAM" id="MobiDB-lite"/>
    </source>
</evidence>
<accession>A0ABQ9EYR1</accession>
<keyword evidence="3" id="KW-1185">Reference proteome</keyword>
<dbReference type="InterPro" id="IPR021109">
    <property type="entry name" value="Peptidase_aspartic_dom_sf"/>
</dbReference>
<evidence type="ECO:0000313" key="2">
    <source>
        <dbReference type="EMBL" id="KAJ8310299.1"/>
    </source>
</evidence>
<proteinExistence type="predicted"/>
<feature type="compositionally biased region" description="Basic residues" evidence="1">
    <location>
        <begin position="172"/>
        <end position="188"/>
    </location>
</feature>
<dbReference type="EMBL" id="JARBDR010000640">
    <property type="protein sequence ID" value="KAJ8310299.1"/>
    <property type="molecule type" value="Genomic_DNA"/>
</dbReference>
<protein>
    <recommendedName>
        <fullName evidence="4">Retrotransposon gag domain-containing protein</fullName>
    </recommendedName>
</protein>
<reference evidence="2 3" key="1">
    <citation type="submission" date="2022-12" db="EMBL/GenBank/DDBJ databases">
        <title>Chromosome-level genome of Tegillarca granosa.</title>
        <authorList>
            <person name="Kim J."/>
        </authorList>
    </citation>
    <scope>NUCLEOTIDE SEQUENCE [LARGE SCALE GENOMIC DNA]</scope>
    <source>
        <strain evidence="2">Teg-2019</strain>
        <tissue evidence="2">Adductor muscle</tissue>
    </source>
</reference>
<name>A0ABQ9EYR1_TEGGR</name>
<comment type="caution">
    <text evidence="2">The sequence shown here is derived from an EMBL/GenBank/DDBJ whole genome shotgun (WGS) entry which is preliminary data.</text>
</comment>
<sequence length="331" mass="37593">MGRECVKIYGSFEWAPAIEADPDNGILARPAKDRHDLDTVFTKFDRHFGVHLYRNIKRQEFLHTKRGSMSIMDFIAALKRKAEHCQYGDHKEGFICDMVINGVNDAKCSEKLMEIPADELTLDKVIKICRQVELTSAHLKSINAENPNVNIARTQSCDIQKARGTQLSQPGKGKRVRFHRPPKGRGRGQRSYTQANVHFAQDGLNYNGMHLYANSENYHDMHIDTSNTMNEMCKQCTVKDVFTTNTNSSDTTDEWKVKLGVENQKFCLEIDTGAMCNVLSKQMADRFNTIASIENSDTIINGISGQPTKAYEKIKLPCNYKGMTRNLEFQI</sequence>
<dbReference type="Gene3D" id="2.40.70.10">
    <property type="entry name" value="Acid Proteases"/>
    <property type="match status" value="1"/>
</dbReference>
<organism evidence="2 3">
    <name type="scientific">Tegillarca granosa</name>
    <name type="common">Malaysian cockle</name>
    <name type="synonym">Anadara granosa</name>
    <dbReference type="NCBI Taxonomy" id="220873"/>
    <lineage>
        <taxon>Eukaryota</taxon>
        <taxon>Metazoa</taxon>
        <taxon>Spiralia</taxon>
        <taxon>Lophotrochozoa</taxon>
        <taxon>Mollusca</taxon>
        <taxon>Bivalvia</taxon>
        <taxon>Autobranchia</taxon>
        <taxon>Pteriomorphia</taxon>
        <taxon>Arcoida</taxon>
        <taxon>Arcoidea</taxon>
        <taxon>Arcidae</taxon>
        <taxon>Tegillarca</taxon>
    </lineage>
</organism>
<feature type="region of interest" description="Disordered" evidence="1">
    <location>
        <begin position="163"/>
        <end position="191"/>
    </location>
</feature>
<gene>
    <name evidence="2" type="ORF">KUTeg_012164</name>
</gene>